<proteinExistence type="inferred from homology"/>
<feature type="region of interest" description="Disordered" evidence="6">
    <location>
        <begin position="1"/>
        <end position="50"/>
    </location>
</feature>
<keyword evidence="8" id="KW-1185">Reference proteome</keyword>
<dbReference type="SUPFAM" id="SSF50494">
    <property type="entry name" value="Trypsin-like serine proteases"/>
    <property type="match status" value="1"/>
</dbReference>
<dbReference type="PRINTS" id="PR00861">
    <property type="entry name" value="ALYTICPTASE"/>
</dbReference>
<evidence type="ECO:0000256" key="6">
    <source>
        <dbReference type="SAM" id="MobiDB-lite"/>
    </source>
</evidence>
<sequence length="238" mass="24739">MDSPEPVITPHPVISPEPETSPSPVTSPAPEPSQAPEAGTDENPGLVAVPSAEGGESIFARGGVRCTLGFNVRRSGTYYFLTTGACAEVGLKIYADRALTVELGTVVAVTNTTALVRYVSPRVERPGSVRTPAGSQDVVAARSPRVGQRICRTSPITGITCGTVTARDQSMRFHEGTLSGLARTTTCARLGETPGAPYVSGPYALGLRIGVGGNCSRGGSSFFQPVDDVLRAFGVNVY</sequence>
<keyword evidence="5" id="KW-1015">Disulfide bond</keyword>
<name>A0ABX8QQP8_9ACTN</name>
<evidence type="ECO:0000313" key="8">
    <source>
        <dbReference type="Proteomes" id="UP001049518"/>
    </source>
</evidence>
<evidence type="ECO:0000256" key="2">
    <source>
        <dbReference type="ARBA" id="ARBA00022670"/>
    </source>
</evidence>
<evidence type="ECO:0000256" key="3">
    <source>
        <dbReference type="ARBA" id="ARBA00022801"/>
    </source>
</evidence>
<keyword evidence="2" id="KW-0645">Protease</keyword>
<dbReference type="Gene3D" id="2.40.10.10">
    <property type="entry name" value="Trypsin-like serine proteases"/>
    <property type="match status" value="2"/>
</dbReference>
<feature type="compositionally biased region" description="Pro residues" evidence="6">
    <location>
        <begin position="7"/>
        <end position="33"/>
    </location>
</feature>
<reference evidence="7" key="1">
    <citation type="submission" date="2020-07" db="EMBL/GenBank/DDBJ databases">
        <authorList>
            <person name="Tarantini F.S."/>
            <person name="Hong K.W."/>
            <person name="Chan K.G."/>
        </authorList>
    </citation>
    <scope>NUCLEOTIDE SEQUENCE</scope>
    <source>
        <strain evidence="7">32-07</strain>
    </source>
</reference>
<dbReference type="InterPro" id="IPR001316">
    <property type="entry name" value="Pept_S1A_streptogrisin"/>
</dbReference>
<comment type="similarity">
    <text evidence="1">Belongs to the peptidase S1 family.</text>
</comment>
<organism evidence="7 8">
    <name type="scientific">Actinomadura graeca</name>
    <dbReference type="NCBI Taxonomy" id="2750812"/>
    <lineage>
        <taxon>Bacteria</taxon>
        <taxon>Bacillati</taxon>
        <taxon>Actinomycetota</taxon>
        <taxon>Actinomycetes</taxon>
        <taxon>Streptosporangiales</taxon>
        <taxon>Thermomonosporaceae</taxon>
        <taxon>Actinomadura</taxon>
    </lineage>
</organism>
<dbReference type="CDD" id="cd21112">
    <property type="entry name" value="alphaLP-like"/>
    <property type="match status" value="1"/>
</dbReference>
<dbReference type="InterPro" id="IPR009003">
    <property type="entry name" value="Peptidase_S1_PA"/>
</dbReference>
<dbReference type="RefSeq" id="WP_231334251.1">
    <property type="nucleotide sequence ID" value="NZ_CP059572.1"/>
</dbReference>
<accession>A0ABX8QQP8</accession>
<evidence type="ECO:0000256" key="1">
    <source>
        <dbReference type="ARBA" id="ARBA00007664"/>
    </source>
</evidence>
<evidence type="ECO:0000256" key="5">
    <source>
        <dbReference type="ARBA" id="ARBA00023157"/>
    </source>
</evidence>
<protein>
    <submittedName>
        <fullName evidence="7">Streptogrisin B</fullName>
    </submittedName>
</protein>
<dbReference type="EMBL" id="CP059572">
    <property type="protein sequence ID" value="QXJ21118.1"/>
    <property type="molecule type" value="Genomic_DNA"/>
</dbReference>
<dbReference type="Proteomes" id="UP001049518">
    <property type="component" value="Chromosome"/>
</dbReference>
<evidence type="ECO:0000256" key="4">
    <source>
        <dbReference type="ARBA" id="ARBA00022825"/>
    </source>
</evidence>
<keyword evidence="4" id="KW-0720">Serine protease</keyword>
<gene>
    <name evidence="7" type="ORF">AGRA3207_001942</name>
</gene>
<evidence type="ECO:0000313" key="7">
    <source>
        <dbReference type="EMBL" id="QXJ21118.1"/>
    </source>
</evidence>
<dbReference type="InterPro" id="IPR043504">
    <property type="entry name" value="Peptidase_S1_PA_chymotrypsin"/>
</dbReference>
<keyword evidence="3" id="KW-0378">Hydrolase</keyword>